<feature type="region of interest" description="Disordered" evidence="1">
    <location>
        <begin position="427"/>
        <end position="446"/>
    </location>
</feature>
<organism evidence="3 4">
    <name type="scientific">Dactylellina haptotyla (strain CBS 200.50)</name>
    <name type="common">Nematode-trapping fungus</name>
    <name type="synonym">Monacrosporium haptotylum</name>
    <dbReference type="NCBI Taxonomy" id="1284197"/>
    <lineage>
        <taxon>Eukaryota</taxon>
        <taxon>Fungi</taxon>
        <taxon>Dikarya</taxon>
        <taxon>Ascomycota</taxon>
        <taxon>Pezizomycotina</taxon>
        <taxon>Orbiliomycetes</taxon>
        <taxon>Orbiliales</taxon>
        <taxon>Orbiliaceae</taxon>
        <taxon>Dactylellina</taxon>
    </lineage>
</organism>
<evidence type="ECO:0000313" key="3">
    <source>
        <dbReference type="EMBL" id="EPS40249.1"/>
    </source>
</evidence>
<reference evidence="3 4" key="1">
    <citation type="journal article" date="2013" name="PLoS Genet.">
        <title>Genomic mechanisms accounting for the adaptation to parasitism in nematode-trapping fungi.</title>
        <authorList>
            <person name="Meerupati T."/>
            <person name="Andersson K.M."/>
            <person name="Friman E."/>
            <person name="Kumar D."/>
            <person name="Tunlid A."/>
            <person name="Ahren D."/>
        </authorList>
    </citation>
    <scope>NUCLEOTIDE SEQUENCE [LARGE SCALE GENOMIC DNA]</scope>
    <source>
        <strain evidence="3 4">CBS 200.50</strain>
    </source>
</reference>
<dbReference type="HOGENOM" id="CLU_022814_0_0_1"/>
<comment type="caution">
    <text evidence="3">The sequence shown here is derived from an EMBL/GenBank/DDBJ whole genome shotgun (WGS) entry which is preliminary data.</text>
</comment>
<feature type="region of interest" description="Disordered" evidence="1">
    <location>
        <begin position="1"/>
        <end position="59"/>
    </location>
</feature>
<evidence type="ECO:0000313" key="4">
    <source>
        <dbReference type="Proteomes" id="UP000015100"/>
    </source>
</evidence>
<feature type="transmembrane region" description="Helical" evidence="2">
    <location>
        <begin position="209"/>
        <end position="230"/>
    </location>
</feature>
<name>S8ABF7_DACHA</name>
<dbReference type="InterPro" id="IPR037847">
    <property type="entry name" value="GRAMDC4"/>
</dbReference>
<keyword evidence="2" id="KW-0472">Membrane</keyword>
<dbReference type="PANTHER" id="PTHR37402:SF1">
    <property type="entry name" value="GRAM DOMAIN-CONTAINING PROTEIN 4"/>
    <property type="match status" value="1"/>
</dbReference>
<evidence type="ECO:0000256" key="1">
    <source>
        <dbReference type="SAM" id="MobiDB-lite"/>
    </source>
</evidence>
<gene>
    <name evidence="3" type="ORF">H072_5951</name>
</gene>
<dbReference type="GO" id="GO:0006915">
    <property type="term" value="P:apoptotic process"/>
    <property type="evidence" value="ECO:0007669"/>
    <property type="project" value="InterPro"/>
</dbReference>
<accession>S8ABF7</accession>
<feature type="compositionally biased region" description="Polar residues" evidence="1">
    <location>
        <begin position="1"/>
        <end position="18"/>
    </location>
</feature>
<dbReference type="Proteomes" id="UP000015100">
    <property type="component" value="Unassembled WGS sequence"/>
</dbReference>
<dbReference type="OrthoDB" id="1708389at2759"/>
<protein>
    <recommendedName>
        <fullName evidence="5">GRAM domain-containing protein</fullName>
    </recommendedName>
</protein>
<dbReference type="EMBL" id="AQGS01000432">
    <property type="protein sequence ID" value="EPS40249.1"/>
    <property type="molecule type" value="Genomic_DNA"/>
</dbReference>
<dbReference type="AlphaFoldDB" id="S8ABF7"/>
<proteinExistence type="predicted"/>
<reference evidence="4" key="2">
    <citation type="submission" date="2013-04" db="EMBL/GenBank/DDBJ databases">
        <title>Genomic mechanisms accounting for the adaptation to parasitism in nematode-trapping fungi.</title>
        <authorList>
            <person name="Ahren D.G."/>
        </authorList>
    </citation>
    <scope>NUCLEOTIDE SEQUENCE [LARGE SCALE GENOMIC DNA]</scope>
    <source>
        <strain evidence="4">CBS 200.50</strain>
    </source>
</reference>
<dbReference type="STRING" id="1284197.S8ABF7"/>
<keyword evidence="2" id="KW-0812">Transmembrane</keyword>
<evidence type="ECO:0000256" key="2">
    <source>
        <dbReference type="SAM" id="Phobius"/>
    </source>
</evidence>
<dbReference type="eggNOG" id="ENOG502QS59">
    <property type="taxonomic scope" value="Eukaryota"/>
</dbReference>
<dbReference type="OMA" id="WDIPTHA"/>
<dbReference type="PANTHER" id="PTHR37402">
    <property type="entry name" value="GRAM DOMAIN-CONTAINING PROTEIN 4"/>
    <property type="match status" value="1"/>
</dbReference>
<feature type="transmembrane region" description="Helical" evidence="2">
    <location>
        <begin position="337"/>
        <end position="355"/>
    </location>
</feature>
<sequence length="570" mass="65581">MPFPSHPQSRATSATSSHLLKPVNIKSRPPRSRSQSRTRQLATSPVPKSPSHQILGFDPEPFRLTKDDIELIKSCDKNRFEPNGRVIPETEQRLQELKIAQRKMLVNWVSDRHMKSASVIRAKPEPWPTFEETVETEGYISWVGKVALYFGQKFTPIYTSPWTEIPKYEAAVTASHVERVAAGLAPFREWAMVVRRVYRWEDPVKTARWLTVYAVLWNYGYLVTFGYVYLIARVLRNRQNGEDVELVKEAIHRVKDRGAGVHRAVEQIERHGAEGWIEGMDGEFAGWAQLKVGDLADGLEVLRNFYEWKSPAQTVYALIFSGLCILLGIFTDTEYCWRIITFIFGLLFFVSAPVASRWPRYRWVVSPFKWVFWGIPTHRDLAYSEFQHEAVDAIKDPSQLKKSARRRARRRKVANYEGPAMIIEDDEEEDEGYVTNSPDIDEDEEDDPEELISPVIPHHPDSLKGKPYIGEIYCGFRCIYRETPGKLFISNHGLLLETEIQKKIMTELVWRDIRSIHKKEGLNIGKIGKVHALEVVLIAGDVVVFDALARRDKAFNRIIGFSSLRWQAGL</sequence>
<evidence type="ECO:0008006" key="5">
    <source>
        <dbReference type="Google" id="ProtNLM"/>
    </source>
</evidence>
<feature type="transmembrane region" description="Helical" evidence="2">
    <location>
        <begin position="314"/>
        <end position="331"/>
    </location>
</feature>
<keyword evidence="2" id="KW-1133">Transmembrane helix</keyword>
<keyword evidence="4" id="KW-1185">Reference proteome</keyword>